<keyword evidence="1" id="KW-0472">Membrane</keyword>
<accession>A0A2V0NWX1</accession>
<feature type="transmembrane region" description="Helical" evidence="1">
    <location>
        <begin position="134"/>
        <end position="158"/>
    </location>
</feature>
<dbReference type="Proteomes" id="UP000247498">
    <property type="component" value="Unassembled WGS sequence"/>
</dbReference>
<name>A0A2V0NWX1_9CHLO</name>
<comment type="caution">
    <text evidence="2">The sequence shown here is derived from an EMBL/GenBank/DDBJ whole genome shotgun (WGS) entry which is preliminary data.</text>
</comment>
<dbReference type="InParanoid" id="A0A2V0NWX1"/>
<reference evidence="2 3" key="1">
    <citation type="journal article" date="2018" name="Sci. Rep.">
        <title>Raphidocelis subcapitata (=Pseudokirchneriella subcapitata) provides an insight into genome evolution and environmental adaptations in the Sphaeropleales.</title>
        <authorList>
            <person name="Suzuki S."/>
            <person name="Yamaguchi H."/>
            <person name="Nakajima N."/>
            <person name="Kawachi M."/>
        </authorList>
    </citation>
    <scope>NUCLEOTIDE SEQUENCE [LARGE SCALE GENOMIC DNA]</scope>
    <source>
        <strain evidence="2 3">NIES-35</strain>
    </source>
</reference>
<organism evidence="2 3">
    <name type="scientific">Raphidocelis subcapitata</name>
    <dbReference type="NCBI Taxonomy" id="307507"/>
    <lineage>
        <taxon>Eukaryota</taxon>
        <taxon>Viridiplantae</taxon>
        <taxon>Chlorophyta</taxon>
        <taxon>core chlorophytes</taxon>
        <taxon>Chlorophyceae</taxon>
        <taxon>CS clade</taxon>
        <taxon>Sphaeropleales</taxon>
        <taxon>Selenastraceae</taxon>
        <taxon>Raphidocelis</taxon>
    </lineage>
</organism>
<evidence type="ECO:0000313" key="3">
    <source>
        <dbReference type="Proteomes" id="UP000247498"/>
    </source>
</evidence>
<gene>
    <name evidence="2" type="ORF">Rsub_04481</name>
</gene>
<evidence type="ECO:0000256" key="1">
    <source>
        <dbReference type="SAM" id="Phobius"/>
    </source>
</evidence>
<dbReference type="AlphaFoldDB" id="A0A2V0NWX1"/>
<evidence type="ECO:0000313" key="2">
    <source>
        <dbReference type="EMBL" id="GBF92134.1"/>
    </source>
</evidence>
<keyword evidence="1" id="KW-0812">Transmembrane</keyword>
<keyword evidence="3" id="KW-1185">Reference proteome</keyword>
<proteinExistence type="predicted"/>
<keyword evidence="1" id="KW-1133">Transmembrane helix</keyword>
<feature type="transmembrane region" description="Helical" evidence="1">
    <location>
        <begin position="260"/>
        <end position="281"/>
    </location>
</feature>
<dbReference type="EMBL" id="BDRX01000029">
    <property type="protein sequence ID" value="GBF92134.1"/>
    <property type="molecule type" value="Genomic_DNA"/>
</dbReference>
<protein>
    <submittedName>
        <fullName evidence="2">Uncharacterized protein</fullName>
    </submittedName>
</protein>
<sequence>MAAPPAPRPYAGEPAFEAAAERQLHERRINLDKIAAVVAFVQIAMGGLDAVSRTGCRTVLFGSLALHAVHAALLFGGWARWYDAHRTAAAAALLAVVRALTALTIQGCNNPTSQDDGVTFTFRLLYKTGFVPLLWYYVALPLPFALSAIFHVAAAVLYNRTLITHACRCVFILPGDDALLSGAWRAVTRAVGSTAPLLGSLLEPRADPGGAGAVVDPRPFCCNWLTGEAGCGEGGPAGGGRGGGGACPVARGAGEVCMAAMTYAQAVLGVWAPLVLGYALLQRTRQRLLAEKLLDHWEAEREEVLRQRQPQQQERLRQLAPAPGGGGVVCGGSELDALHVSPVAVAFATAALSNAACCAVSWAWSV</sequence>
<feature type="transmembrane region" description="Helical" evidence="1">
    <location>
        <begin position="58"/>
        <end position="76"/>
    </location>
</feature>